<evidence type="ECO:0000313" key="2">
    <source>
        <dbReference type="Proteomes" id="UP000886998"/>
    </source>
</evidence>
<reference evidence="1" key="1">
    <citation type="submission" date="2020-08" db="EMBL/GenBank/DDBJ databases">
        <title>Multicomponent nature underlies the extraordinary mechanical properties of spider dragline silk.</title>
        <authorList>
            <person name="Kono N."/>
            <person name="Nakamura H."/>
            <person name="Mori M."/>
            <person name="Yoshida Y."/>
            <person name="Ohtoshi R."/>
            <person name="Malay A.D."/>
            <person name="Moran D.A.P."/>
            <person name="Tomita M."/>
            <person name="Numata K."/>
            <person name="Arakawa K."/>
        </authorList>
    </citation>
    <scope>NUCLEOTIDE SEQUENCE</scope>
</reference>
<comment type="caution">
    <text evidence="1">The sequence shown here is derived from an EMBL/GenBank/DDBJ whole genome shotgun (WGS) entry which is preliminary data.</text>
</comment>
<protein>
    <submittedName>
        <fullName evidence="1">Uncharacterized protein</fullName>
    </submittedName>
</protein>
<evidence type="ECO:0000313" key="1">
    <source>
        <dbReference type="EMBL" id="GFS35021.1"/>
    </source>
</evidence>
<dbReference type="EMBL" id="BMAV01024659">
    <property type="protein sequence ID" value="GFS35021.1"/>
    <property type="molecule type" value="Genomic_DNA"/>
</dbReference>
<accession>A0A8X6I893</accession>
<dbReference type="Proteomes" id="UP000886998">
    <property type="component" value="Unassembled WGS sequence"/>
</dbReference>
<sequence>MKYRYTEFATFILLHATTSLRIHRKHFAHKVNNVVKHIPSPYPEFPPKRIGNVLRENISVPRDQSIGPIIAVSALIAMFSVPSSFGKARNHDRRTLKQEDSIYVFRKQICFCL</sequence>
<name>A0A8X6I893_9ARAC</name>
<proteinExistence type="predicted"/>
<dbReference type="AlphaFoldDB" id="A0A8X6I893"/>
<keyword evidence="2" id="KW-1185">Reference proteome</keyword>
<gene>
    <name evidence="1" type="ORF">TNIN_269131</name>
</gene>
<organism evidence="1 2">
    <name type="scientific">Trichonephila inaurata madagascariensis</name>
    <dbReference type="NCBI Taxonomy" id="2747483"/>
    <lineage>
        <taxon>Eukaryota</taxon>
        <taxon>Metazoa</taxon>
        <taxon>Ecdysozoa</taxon>
        <taxon>Arthropoda</taxon>
        <taxon>Chelicerata</taxon>
        <taxon>Arachnida</taxon>
        <taxon>Araneae</taxon>
        <taxon>Araneomorphae</taxon>
        <taxon>Entelegynae</taxon>
        <taxon>Araneoidea</taxon>
        <taxon>Nephilidae</taxon>
        <taxon>Trichonephila</taxon>
        <taxon>Trichonephila inaurata</taxon>
    </lineage>
</organism>
<dbReference type="OrthoDB" id="6425148at2759"/>